<sequence length="59" mass="6318">QPNIPRISWPGRVISLRGIISGCQLSMLSGVTITCMGISVSEYLKDKEGVLQGCSPARN</sequence>
<protein>
    <submittedName>
        <fullName evidence="1">Uncharacterized protein</fullName>
    </submittedName>
</protein>
<accession>A0A0C9XUW2</accession>
<dbReference type="AlphaFoldDB" id="A0A0C9XUW2"/>
<gene>
    <name evidence="1" type="ORF">K443DRAFT_675181</name>
</gene>
<name>A0A0C9XUW2_9AGAR</name>
<keyword evidence="2" id="KW-1185">Reference proteome</keyword>
<proteinExistence type="predicted"/>
<organism evidence="1 2">
    <name type="scientific">Laccaria amethystina LaAM-08-1</name>
    <dbReference type="NCBI Taxonomy" id="1095629"/>
    <lineage>
        <taxon>Eukaryota</taxon>
        <taxon>Fungi</taxon>
        <taxon>Dikarya</taxon>
        <taxon>Basidiomycota</taxon>
        <taxon>Agaricomycotina</taxon>
        <taxon>Agaricomycetes</taxon>
        <taxon>Agaricomycetidae</taxon>
        <taxon>Agaricales</taxon>
        <taxon>Agaricineae</taxon>
        <taxon>Hydnangiaceae</taxon>
        <taxon>Laccaria</taxon>
    </lineage>
</organism>
<reference evidence="1 2" key="1">
    <citation type="submission" date="2014-04" db="EMBL/GenBank/DDBJ databases">
        <authorList>
            <consortium name="DOE Joint Genome Institute"/>
            <person name="Kuo A."/>
            <person name="Kohler A."/>
            <person name="Nagy L.G."/>
            <person name="Floudas D."/>
            <person name="Copeland A."/>
            <person name="Barry K.W."/>
            <person name="Cichocki N."/>
            <person name="Veneault-Fourrey C."/>
            <person name="LaButti K."/>
            <person name="Lindquist E.A."/>
            <person name="Lipzen A."/>
            <person name="Lundell T."/>
            <person name="Morin E."/>
            <person name="Murat C."/>
            <person name="Sun H."/>
            <person name="Tunlid A."/>
            <person name="Henrissat B."/>
            <person name="Grigoriev I.V."/>
            <person name="Hibbett D.S."/>
            <person name="Martin F."/>
            <person name="Nordberg H.P."/>
            <person name="Cantor M.N."/>
            <person name="Hua S.X."/>
        </authorList>
    </citation>
    <scope>NUCLEOTIDE SEQUENCE [LARGE SCALE GENOMIC DNA]</scope>
    <source>
        <strain evidence="1 2">LaAM-08-1</strain>
    </source>
</reference>
<dbReference type="HOGENOM" id="CLU_2967274_0_0_1"/>
<feature type="non-terminal residue" evidence="1">
    <location>
        <position position="59"/>
    </location>
</feature>
<evidence type="ECO:0000313" key="1">
    <source>
        <dbReference type="EMBL" id="KIK05394.1"/>
    </source>
</evidence>
<evidence type="ECO:0000313" key="2">
    <source>
        <dbReference type="Proteomes" id="UP000054477"/>
    </source>
</evidence>
<reference evidence="2" key="2">
    <citation type="submission" date="2015-01" db="EMBL/GenBank/DDBJ databases">
        <title>Evolutionary Origins and Diversification of the Mycorrhizal Mutualists.</title>
        <authorList>
            <consortium name="DOE Joint Genome Institute"/>
            <consortium name="Mycorrhizal Genomics Consortium"/>
            <person name="Kohler A."/>
            <person name="Kuo A."/>
            <person name="Nagy L.G."/>
            <person name="Floudas D."/>
            <person name="Copeland A."/>
            <person name="Barry K.W."/>
            <person name="Cichocki N."/>
            <person name="Veneault-Fourrey C."/>
            <person name="LaButti K."/>
            <person name="Lindquist E.A."/>
            <person name="Lipzen A."/>
            <person name="Lundell T."/>
            <person name="Morin E."/>
            <person name="Murat C."/>
            <person name="Riley R."/>
            <person name="Ohm R."/>
            <person name="Sun H."/>
            <person name="Tunlid A."/>
            <person name="Henrissat B."/>
            <person name="Grigoriev I.V."/>
            <person name="Hibbett D.S."/>
            <person name="Martin F."/>
        </authorList>
    </citation>
    <scope>NUCLEOTIDE SEQUENCE [LARGE SCALE GENOMIC DNA]</scope>
    <source>
        <strain evidence="2">LaAM-08-1</strain>
    </source>
</reference>
<dbReference type="EMBL" id="KN838560">
    <property type="protein sequence ID" value="KIK05394.1"/>
    <property type="molecule type" value="Genomic_DNA"/>
</dbReference>
<dbReference type="Proteomes" id="UP000054477">
    <property type="component" value="Unassembled WGS sequence"/>
</dbReference>